<keyword evidence="1" id="KW-0001">2Fe-2S</keyword>
<dbReference type="SUPFAM" id="SSF50022">
    <property type="entry name" value="ISP domain"/>
    <property type="match status" value="1"/>
</dbReference>
<keyword evidence="8" id="KW-1185">Reference proteome</keyword>
<dbReference type="Proteomes" id="UP000265955">
    <property type="component" value="Unassembled WGS sequence"/>
</dbReference>
<dbReference type="SUPFAM" id="SSF55961">
    <property type="entry name" value="Bet v1-like"/>
    <property type="match status" value="1"/>
</dbReference>
<evidence type="ECO:0000259" key="6">
    <source>
        <dbReference type="PROSITE" id="PS51296"/>
    </source>
</evidence>
<dbReference type="InterPro" id="IPR044043">
    <property type="entry name" value="VanA_C_cat"/>
</dbReference>
<accession>A0A3A3FN75</accession>
<dbReference type="Gene3D" id="2.102.10.10">
    <property type="entry name" value="Rieske [2Fe-2S] iron-sulphur domain"/>
    <property type="match status" value="1"/>
</dbReference>
<dbReference type="OrthoDB" id="9769355at2"/>
<keyword evidence="5" id="KW-0411">Iron-sulfur</keyword>
<protein>
    <submittedName>
        <fullName evidence="7">Aromatic ring-hydroxylating dioxygenase subunit alpha</fullName>
    </submittedName>
</protein>
<dbReference type="Pfam" id="PF19112">
    <property type="entry name" value="VanA_C"/>
    <property type="match status" value="1"/>
</dbReference>
<keyword evidence="3" id="KW-0560">Oxidoreductase</keyword>
<keyword evidence="7" id="KW-0223">Dioxygenase</keyword>
<dbReference type="PANTHER" id="PTHR21266">
    <property type="entry name" value="IRON-SULFUR DOMAIN CONTAINING PROTEIN"/>
    <property type="match status" value="1"/>
</dbReference>
<keyword evidence="4" id="KW-0408">Iron</keyword>
<evidence type="ECO:0000256" key="2">
    <source>
        <dbReference type="ARBA" id="ARBA00022723"/>
    </source>
</evidence>
<dbReference type="AlphaFoldDB" id="A0A3A3FN75"/>
<evidence type="ECO:0000256" key="1">
    <source>
        <dbReference type="ARBA" id="ARBA00022714"/>
    </source>
</evidence>
<dbReference type="EMBL" id="QYUO01000002">
    <property type="protein sequence ID" value="RJF95119.1"/>
    <property type="molecule type" value="Genomic_DNA"/>
</dbReference>
<reference evidence="8" key="1">
    <citation type="submission" date="2018-09" db="EMBL/GenBank/DDBJ databases">
        <authorList>
            <person name="Zhu H."/>
        </authorList>
    </citation>
    <scope>NUCLEOTIDE SEQUENCE [LARGE SCALE GENOMIC DNA]</scope>
    <source>
        <strain evidence="8">K1R23-30</strain>
    </source>
</reference>
<dbReference type="RefSeq" id="WP_119770270.1">
    <property type="nucleotide sequence ID" value="NZ_QYUO01000002.1"/>
</dbReference>
<dbReference type="Gene3D" id="3.90.380.10">
    <property type="entry name" value="Naphthalene 1,2-dioxygenase Alpha Subunit, Chain A, domain 1"/>
    <property type="match status" value="1"/>
</dbReference>
<dbReference type="GO" id="GO:0051213">
    <property type="term" value="F:dioxygenase activity"/>
    <property type="evidence" value="ECO:0007669"/>
    <property type="project" value="UniProtKB-KW"/>
</dbReference>
<feature type="domain" description="Rieske" evidence="6">
    <location>
        <begin position="7"/>
        <end position="108"/>
    </location>
</feature>
<organism evidence="7 8">
    <name type="scientific">Noviherbaspirillum saxi</name>
    <dbReference type="NCBI Taxonomy" id="2320863"/>
    <lineage>
        <taxon>Bacteria</taxon>
        <taxon>Pseudomonadati</taxon>
        <taxon>Pseudomonadota</taxon>
        <taxon>Betaproteobacteria</taxon>
        <taxon>Burkholderiales</taxon>
        <taxon>Oxalobacteraceae</taxon>
        <taxon>Noviherbaspirillum</taxon>
    </lineage>
</organism>
<evidence type="ECO:0000256" key="3">
    <source>
        <dbReference type="ARBA" id="ARBA00023002"/>
    </source>
</evidence>
<comment type="caution">
    <text evidence="7">The sequence shown here is derived from an EMBL/GenBank/DDBJ whole genome shotgun (WGS) entry which is preliminary data.</text>
</comment>
<dbReference type="InterPro" id="IPR050584">
    <property type="entry name" value="Cholesterol_7-desaturase"/>
</dbReference>
<evidence type="ECO:0000256" key="4">
    <source>
        <dbReference type="ARBA" id="ARBA00023004"/>
    </source>
</evidence>
<sequence length="346" mass="39560">MFIRNAWYIAAWANEVTGKPLARRILNEPIVLFRDKTGKAAALVDRCCHRAVPLSLGQVTEEGLQCGYHGLTFDCSGQCVSVPGQDKIPQKARVRNYLLVEKDEFLWIWMGEAEKADTSKIIDYPYHNDYKKWPHKHGLYHVKCNYMLLVDNLMDLTHIGYIHGKTIGGSPMTHVKAEMETIPTDTGLKFTRWMPNSVPPPTYAKAVPFKGNVDRWQEFEYIAPTSIIQWSGAIDAGKGARENRDQPGFSLRLYHGLTPETETTTLYFWSTANGYRQDEPEATELLYQEIGKAFMEDKEIVEAQQQRMTELGESMLVDTISDRTRVHMRRTVDRLLKEEGQLNQAA</sequence>
<proteinExistence type="predicted"/>
<evidence type="ECO:0000313" key="8">
    <source>
        <dbReference type="Proteomes" id="UP000265955"/>
    </source>
</evidence>
<evidence type="ECO:0000256" key="5">
    <source>
        <dbReference type="ARBA" id="ARBA00023014"/>
    </source>
</evidence>
<keyword evidence="2" id="KW-0479">Metal-binding</keyword>
<dbReference type="GO" id="GO:0051537">
    <property type="term" value="F:2 iron, 2 sulfur cluster binding"/>
    <property type="evidence" value="ECO:0007669"/>
    <property type="project" value="UniProtKB-KW"/>
</dbReference>
<dbReference type="GO" id="GO:0046872">
    <property type="term" value="F:metal ion binding"/>
    <property type="evidence" value="ECO:0007669"/>
    <property type="project" value="UniProtKB-KW"/>
</dbReference>
<evidence type="ECO:0000313" key="7">
    <source>
        <dbReference type="EMBL" id="RJF95119.1"/>
    </source>
</evidence>
<dbReference type="PANTHER" id="PTHR21266:SF60">
    <property type="entry name" value="3-KETOSTEROID-9-ALPHA-MONOOXYGENASE, OXYGENASE COMPONENT"/>
    <property type="match status" value="1"/>
</dbReference>
<name>A0A3A3FN75_9BURK</name>
<dbReference type="InterPro" id="IPR017941">
    <property type="entry name" value="Rieske_2Fe-2S"/>
</dbReference>
<dbReference type="InterPro" id="IPR036922">
    <property type="entry name" value="Rieske_2Fe-2S_sf"/>
</dbReference>
<dbReference type="CDD" id="cd08878">
    <property type="entry name" value="RHO_alpha_C_DMO-like"/>
    <property type="match status" value="1"/>
</dbReference>
<gene>
    <name evidence="7" type="ORF">D3871_16790</name>
</gene>
<dbReference type="PROSITE" id="PS51296">
    <property type="entry name" value="RIESKE"/>
    <property type="match status" value="1"/>
</dbReference>
<dbReference type="Pfam" id="PF00355">
    <property type="entry name" value="Rieske"/>
    <property type="match status" value="1"/>
</dbReference>